<feature type="compositionally biased region" description="Basic and acidic residues" evidence="9">
    <location>
        <begin position="175"/>
        <end position="184"/>
    </location>
</feature>
<comment type="caution">
    <text evidence="11">The sequence shown here is derived from an EMBL/GenBank/DDBJ whole genome shotgun (WGS) entry which is preliminary data.</text>
</comment>
<evidence type="ECO:0000256" key="2">
    <source>
        <dbReference type="ARBA" id="ARBA00012483"/>
    </source>
</evidence>
<reference evidence="11 12" key="1">
    <citation type="submission" date="2015-07" db="EMBL/GenBank/DDBJ databases">
        <title>Emmonsia species relationships and genome sequence.</title>
        <authorList>
            <consortium name="The Broad Institute Genomics Platform"/>
            <person name="Cuomo C.A."/>
            <person name="Munoz J.F."/>
            <person name="Imamovic A."/>
            <person name="Priest M.E."/>
            <person name="Young S."/>
            <person name="Clay O.K."/>
            <person name="McEwen J.G."/>
        </authorList>
    </citation>
    <scope>NUCLEOTIDE SEQUENCE [LARGE SCALE GENOMIC DNA]</scope>
    <source>
        <strain evidence="11 12">UAMH 9510</strain>
    </source>
</reference>
<feature type="domain" description="RING-type" evidence="10">
    <location>
        <begin position="307"/>
        <end position="348"/>
    </location>
</feature>
<feature type="compositionally biased region" description="Basic and acidic residues" evidence="9">
    <location>
        <begin position="430"/>
        <end position="445"/>
    </location>
</feature>
<dbReference type="PROSITE" id="PS50089">
    <property type="entry name" value="ZF_RING_2"/>
    <property type="match status" value="1"/>
</dbReference>
<gene>
    <name evidence="11" type="ORF">AJ78_07724</name>
</gene>
<protein>
    <recommendedName>
        <fullName evidence="2">RING-type E3 ubiquitin transferase</fullName>
        <ecNumber evidence="2">2.3.2.27</ecNumber>
    </recommendedName>
</protein>
<feature type="region of interest" description="Disordered" evidence="9">
    <location>
        <begin position="158"/>
        <end position="184"/>
    </location>
</feature>
<dbReference type="VEuPathDB" id="FungiDB:AJ78_07724"/>
<evidence type="ECO:0000256" key="8">
    <source>
        <dbReference type="PROSITE-ProRule" id="PRU00175"/>
    </source>
</evidence>
<dbReference type="GO" id="GO:0006511">
    <property type="term" value="P:ubiquitin-dependent protein catabolic process"/>
    <property type="evidence" value="ECO:0007669"/>
    <property type="project" value="TreeGrafter"/>
</dbReference>
<evidence type="ECO:0000256" key="4">
    <source>
        <dbReference type="ARBA" id="ARBA00022723"/>
    </source>
</evidence>
<comment type="catalytic activity">
    <reaction evidence="1">
        <text>S-ubiquitinyl-[E2 ubiquitin-conjugating enzyme]-L-cysteine + [acceptor protein]-L-lysine = [E2 ubiquitin-conjugating enzyme]-L-cysteine + N(6)-ubiquitinyl-[acceptor protein]-L-lysine.</text>
        <dbReference type="EC" id="2.3.2.27"/>
    </reaction>
</comment>
<sequence length="458" mass="50575">MADRSPPERLFCYQCQSVWARNDREAPLLCPICSSDFVEIVESNGPPPDVLPPRESSPSTGRQRHPSTPPFHPLGGHGWRPGTHTEQFETPNGRATYRTFRSGDGRLTIASTSFRSARVSPLQDQQHPHDIPGNDPFTLLHNTPSLFQALADNGRAGRIQRTGSPRTRSPFSTMHDPHDPHDPDDLGLNIDSDGNMFRLRWRLAPRDAHRAREDADPFAHLEELLGQLPGRHHGNQMDGGINGDVADIRSFMSTLLQNLAFGAGIPDENPDRPITQEQLALLKTQTLKETLQETEGALDRFDGTETCGICMETVDLDSRVTMLPCKHWFHSTCISPWLDDHNTCPHCRARIAAPTSPTQNEGQQRASGPDSGSRSGSGSRSTSSPPGRGSMADPYIISDSPPRPSNSVNGNMPRPPPSPTNPDGANSRFSETEGLRPRSRDDRQTHSNPGSRLWNWFS</sequence>
<accession>A0A1J9Q8L4</accession>
<feature type="compositionally biased region" description="Polar residues" evidence="9">
    <location>
        <begin position="355"/>
        <end position="366"/>
    </location>
</feature>
<feature type="region of interest" description="Disordered" evidence="9">
    <location>
        <begin position="44"/>
        <end position="99"/>
    </location>
</feature>
<dbReference type="AlphaFoldDB" id="A0A1J9Q8L4"/>
<dbReference type="STRING" id="1447872.A0A1J9Q8L4"/>
<evidence type="ECO:0000256" key="5">
    <source>
        <dbReference type="ARBA" id="ARBA00022771"/>
    </source>
</evidence>
<dbReference type="EC" id="2.3.2.27" evidence="2"/>
<dbReference type="GO" id="GO:0061630">
    <property type="term" value="F:ubiquitin protein ligase activity"/>
    <property type="evidence" value="ECO:0007669"/>
    <property type="project" value="UniProtKB-EC"/>
</dbReference>
<dbReference type="Pfam" id="PF14369">
    <property type="entry name" value="Zn_ribbon_19"/>
    <property type="match status" value="1"/>
</dbReference>
<feature type="region of interest" description="Disordered" evidence="9">
    <location>
        <begin position="354"/>
        <end position="458"/>
    </location>
</feature>
<dbReference type="Proteomes" id="UP000182235">
    <property type="component" value="Unassembled WGS sequence"/>
</dbReference>
<dbReference type="SUPFAM" id="SSF57850">
    <property type="entry name" value="RING/U-box"/>
    <property type="match status" value="1"/>
</dbReference>
<keyword evidence="6" id="KW-0833">Ubl conjugation pathway</keyword>
<dbReference type="InterPro" id="IPR039525">
    <property type="entry name" value="RNF126-like_zinc-ribbon"/>
</dbReference>
<evidence type="ECO:0000256" key="1">
    <source>
        <dbReference type="ARBA" id="ARBA00000900"/>
    </source>
</evidence>
<keyword evidence="12" id="KW-1185">Reference proteome</keyword>
<evidence type="ECO:0000313" key="11">
    <source>
        <dbReference type="EMBL" id="OJD11525.1"/>
    </source>
</evidence>
<evidence type="ECO:0000256" key="6">
    <source>
        <dbReference type="ARBA" id="ARBA00022786"/>
    </source>
</evidence>
<keyword evidence="5 8" id="KW-0863">Zinc-finger</keyword>
<feature type="compositionally biased region" description="Polar residues" evidence="9">
    <location>
        <begin position="161"/>
        <end position="172"/>
    </location>
</feature>
<dbReference type="GO" id="GO:0005634">
    <property type="term" value="C:nucleus"/>
    <property type="evidence" value="ECO:0007669"/>
    <property type="project" value="TreeGrafter"/>
</dbReference>
<proteinExistence type="predicted"/>
<dbReference type="OrthoDB" id="8062037at2759"/>
<dbReference type="InterPro" id="IPR013083">
    <property type="entry name" value="Znf_RING/FYVE/PHD"/>
</dbReference>
<evidence type="ECO:0000256" key="3">
    <source>
        <dbReference type="ARBA" id="ARBA00022679"/>
    </source>
</evidence>
<dbReference type="Pfam" id="PF13639">
    <property type="entry name" value="zf-RING_2"/>
    <property type="match status" value="1"/>
</dbReference>
<evidence type="ECO:0000313" key="12">
    <source>
        <dbReference type="Proteomes" id="UP000182235"/>
    </source>
</evidence>
<feature type="compositionally biased region" description="Low complexity" evidence="9">
    <location>
        <begin position="367"/>
        <end position="390"/>
    </location>
</feature>
<dbReference type="Gene3D" id="3.30.40.10">
    <property type="entry name" value="Zinc/RING finger domain, C3HC4 (zinc finger)"/>
    <property type="match status" value="1"/>
</dbReference>
<keyword evidence="3" id="KW-0808">Transferase</keyword>
<dbReference type="InterPro" id="IPR051834">
    <property type="entry name" value="RING_finger_E3_ligase"/>
</dbReference>
<dbReference type="PANTHER" id="PTHR45931">
    <property type="entry name" value="SI:CH211-59O9.10"/>
    <property type="match status" value="1"/>
</dbReference>
<dbReference type="InterPro" id="IPR001841">
    <property type="entry name" value="Znf_RING"/>
</dbReference>
<dbReference type="PANTHER" id="PTHR45931:SF3">
    <property type="entry name" value="RING ZINC FINGER-CONTAINING PROTEIN"/>
    <property type="match status" value="1"/>
</dbReference>
<keyword evidence="7" id="KW-0862">Zinc</keyword>
<name>A0A1J9Q8L4_9EURO</name>
<dbReference type="EMBL" id="LGRN01000534">
    <property type="protein sequence ID" value="OJD11525.1"/>
    <property type="molecule type" value="Genomic_DNA"/>
</dbReference>
<evidence type="ECO:0000256" key="7">
    <source>
        <dbReference type="ARBA" id="ARBA00022833"/>
    </source>
</evidence>
<evidence type="ECO:0000259" key="10">
    <source>
        <dbReference type="PROSITE" id="PS50089"/>
    </source>
</evidence>
<dbReference type="SMART" id="SM00184">
    <property type="entry name" value="RING"/>
    <property type="match status" value="1"/>
</dbReference>
<evidence type="ECO:0000256" key="9">
    <source>
        <dbReference type="SAM" id="MobiDB-lite"/>
    </source>
</evidence>
<organism evidence="11 12">
    <name type="scientific">Emergomyces pasteurianus Ep9510</name>
    <dbReference type="NCBI Taxonomy" id="1447872"/>
    <lineage>
        <taxon>Eukaryota</taxon>
        <taxon>Fungi</taxon>
        <taxon>Dikarya</taxon>
        <taxon>Ascomycota</taxon>
        <taxon>Pezizomycotina</taxon>
        <taxon>Eurotiomycetes</taxon>
        <taxon>Eurotiomycetidae</taxon>
        <taxon>Onygenales</taxon>
        <taxon>Ajellomycetaceae</taxon>
        <taxon>Emergomyces</taxon>
    </lineage>
</organism>
<dbReference type="GO" id="GO:0008270">
    <property type="term" value="F:zinc ion binding"/>
    <property type="evidence" value="ECO:0007669"/>
    <property type="project" value="UniProtKB-KW"/>
</dbReference>
<keyword evidence="4" id="KW-0479">Metal-binding</keyword>